<organism evidence="1 2">
    <name type="scientific">Prorocentrum cordatum</name>
    <dbReference type="NCBI Taxonomy" id="2364126"/>
    <lineage>
        <taxon>Eukaryota</taxon>
        <taxon>Sar</taxon>
        <taxon>Alveolata</taxon>
        <taxon>Dinophyceae</taxon>
        <taxon>Prorocentrales</taxon>
        <taxon>Prorocentraceae</taxon>
        <taxon>Prorocentrum</taxon>
    </lineage>
</organism>
<dbReference type="EMBL" id="CAUYUJ010020192">
    <property type="protein sequence ID" value="CAK0896459.1"/>
    <property type="molecule type" value="Genomic_DNA"/>
</dbReference>
<comment type="caution">
    <text evidence="1">The sequence shown here is derived from an EMBL/GenBank/DDBJ whole genome shotgun (WGS) entry which is preliminary data.</text>
</comment>
<accession>A0ABN9XEP4</accession>
<evidence type="ECO:0000313" key="1">
    <source>
        <dbReference type="EMBL" id="CAK0896459.1"/>
    </source>
</evidence>
<protein>
    <submittedName>
        <fullName evidence="1">Uncharacterized protein</fullName>
    </submittedName>
</protein>
<keyword evidence="2" id="KW-1185">Reference proteome</keyword>
<sequence>MIIFMSVAQYAFGASAGDLVESMIEHELPNDGKLSKGDVGVLSKGDVGVVKGVSTSDPNRFLCEFKNSLFDTLPSQVKQTNFRVGDLVESKVEHELPNGGKLSKGDVGVVKGMSTSDPNRFLCEFKNSLFDMLPSQVKQTNFRVGDLVESKVEHELPNGGKLSKGDFGVVKGMSTSDPNRFLCEFKNSLFDMLPSQVKQISSWRFGREHDLELSSGSGTSVVVMGIACAWLVGTSEVSGMSIRFSGGASRL</sequence>
<proteinExistence type="predicted"/>
<dbReference type="Proteomes" id="UP001189429">
    <property type="component" value="Unassembled WGS sequence"/>
</dbReference>
<gene>
    <name evidence="1" type="ORF">PCOR1329_LOCUS74920</name>
</gene>
<evidence type="ECO:0000313" key="2">
    <source>
        <dbReference type="Proteomes" id="UP001189429"/>
    </source>
</evidence>
<name>A0ABN9XEP4_9DINO</name>
<reference evidence="1" key="1">
    <citation type="submission" date="2023-10" db="EMBL/GenBank/DDBJ databases">
        <authorList>
            <person name="Chen Y."/>
            <person name="Shah S."/>
            <person name="Dougan E. K."/>
            <person name="Thang M."/>
            <person name="Chan C."/>
        </authorList>
    </citation>
    <scope>NUCLEOTIDE SEQUENCE [LARGE SCALE GENOMIC DNA]</scope>
</reference>